<proteinExistence type="predicted"/>
<dbReference type="EMBL" id="JXTB01000113">
    <property type="protein sequence ID" value="PON62370.1"/>
    <property type="molecule type" value="Genomic_DNA"/>
</dbReference>
<evidence type="ECO:0000256" key="1">
    <source>
        <dbReference type="SAM" id="MobiDB-lite"/>
    </source>
</evidence>
<feature type="compositionally biased region" description="Polar residues" evidence="1">
    <location>
        <begin position="64"/>
        <end position="74"/>
    </location>
</feature>
<evidence type="ECO:0000313" key="2">
    <source>
        <dbReference type="EMBL" id="PON62370.1"/>
    </source>
</evidence>
<protein>
    <submittedName>
        <fullName evidence="2">Uncharacterized protein</fullName>
    </submittedName>
</protein>
<feature type="region of interest" description="Disordered" evidence="1">
    <location>
        <begin position="41"/>
        <end position="74"/>
    </location>
</feature>
<organism evidence="2 3">
    <name type="scientific">Parasponia andersonii</name>
    <name type="common">Sponia andersonii</name>
    <dbReference type="NCBI Taxonomy" id="3476"/>
    <lineage>
        <taxon>Eukaryota</taxon>
        <taxon>Viridiplantae</taxon>
        <taxon>Streptophyta</taxon>
        <taxon>Embryophyta</taxon>
        <taxon>Tracheophyta</taxon>
        <taxon>Spermatophyta</taxon>
        <taxon>Magnoliopsida</taxon>
        <taxon>eudicotyledons</taxon>
        <taxon>Gunneridae</taxon>
        <taxon>Pentapetalae</taxon>
        <taxon>rosids</taxon>
        <taxon>fabids</taxon>
        <taxon>Rosales</taxon>
        <taxon>Cannabaceae</taxon>
        <taxon>Parasponia</taxon>
    </lineage>
</organism>
<gene>
    <name evidence="2" type="ORF">PanWU01x14_138950</name>
</gene>
<keyword evidence="3" id="KW-1185">Reference proteome</keyword>
<evidence type="ECO:0000313" key="3">
    <source>
        <dbReference type="Proteomes" id="UP000237105"/>
    </source>
</evidence>
<feature type="compositionally biased region" description="Low complexity" evidence="1">
    <location>
        <begin position="41"/>
        <end position="54"/>
    </location>
</feature>
<feature type="compositionally biased region" description="Basic residues" evidence="1">
    <location>
        <begin position="10"/>
        <end position="23"/>
    </location>
</feature>
<sequence>MASVSTTTEKKKKRPSLPPRRGKIKTDILESLVKTVVSFLSVTSSSEPATSETAGNPPTPPPSSYNSDANSDVS</sequence>
<name>A0A2P5CMU4_PARAD</name>
<dbReference type="AlphaFoldDB" id="A0A2P5CMU4"/>
<dbReference type="PANTHER" id="PTHR37721">
    <property type="entry name" value="OS05G0464200 PROTEIN"/>
    <property type="match status" value="1"/>
</dbReference>
<reference evidence="3" key="1">
    <citation type="submission" date="2016-06" db="EMBL/GenBank/DDBJ databases">
        <title>Parallel loss of symbiosis genes in relatives of nitrogen-fixing non-legume Parasponia.</title>
        <authorList>
            <person name="Van Velzen R."/>
            <person name="Holmer R."/>
            <person name="Bu F."/>
            <person name="Rutten L."/>
            <person name="Van Zeijl A."/>
            <person name="Liu W."/>
            <person name="Santuari L."/>
            <person name="Cao Q."/>
            <person name="Sharma T."/>
            <person name="Shen D."/>
            <person name="Roswanjaya Y."/>
            <person name="Wardhani T."/>
            <person name="Kalhor M.S."/>
            <person name="Jansen J."/>
            <person name="Van den Hoogen J."/>
            <person name="Gungor B."/>
            <person name="Hartog M."/>
            <person name="Hontelez J."/>
            <person name="Verver J."/>
            <person name="Yang W.-C."/>
            <person name="Schijlen E."/>
            <person name="Repin R."/>
            <person name="Schilthuizen M."/>
            <person name="Schranz E."/>
            <person name="Heidstra R."/>
            <person name="Miyata K."/>
            <person name="Fedorova E."/>
            <person name="Kohlen W."/>
            <person name="Bisseling T."/>
            <person name="Smit S."/>
            <person name="Geurts R."/>
        </authorList>
    </citation>
    <scope>NUCLEOTIDE SEQUENCE [LARGE SCALE GENOMIC DNA]</scope>
    <source>
        <strain evidence="3">cv. WU1-14</strain>
    </source>
</reference>
<dbReference type="Proteomes" id="UP000237105">
    <property type="component" value="Unassembled WGS sequence"/>
</dbReference>
<comment type="caution">
    <text evidence="2">The sequence shown here is derived from an EMBL/GenBank/DDBJ whole genome shotgun (WGS) entry which is preliminary data.</text>
</comment>
<dbReference type="PANTHER" id="PTHR37721:SF1">
    <property type="entry name" value="OS05G0464200 PROTEIN"/>
    <property type="match status" value="1"/>
</dbReference>
<accession>A0A2P5CMU4</accession>
<feature type="region of interest" description="Disordered" evidence="1">
    <location>
        <begin position="1"/>
        <end position="25"/>
    </location>
</feature>